<gene>
    <name evidence="2" type="ORF">O3P16_05965</name>
</gene>
<dbReference type="EMBL" id="JAQGEF010000005">
    <property type="protein sequence ID" value="MDA3614345.1"/>
    <property type="molecule type" value="Genomic_DNA"/>
</dbReference>
<protein>
    <submittedName>
        <fullName evidence="2">CbrC family protein</fullName>
    </submittedName>
</protein>
<dbReference type="RefSeq" id="WP_407030673.1">
    <property type="nucleotide sequence ID" value="NZ_JAQGEF010000005.1"/>
</dbReference>
<accession>A0ABT4UJD2</accession>
<dbReference type="Pfam" id="PF03691">
    <property type="entry name" value="UPF0167"/>
    <property type="match status" value="1"/>
</dbReference>
<keyword evidence="3" id="KW-1185">Reference proteome</keyword>
<sequence length="203" mass="23335">MTFKYFDRPEIFTGLRDGLTTCDTCGQEKLCFDAEAFLGGEDISSICPECLASGQLRERDIFTCHGDITELKRQLKNLNPSLTKLQIDDIANQKTIELEKTTPHLVTWQDWNWPCADGDYCKFIGYGSRALYSSLATKTTGEELFKNSFYYNLKDDSDIDYLWQDILPVKEVKDYNDSNELATLFYTFKSLNSDTIITIWDSN</sequence>
<reference evidence="2 3" key="1">
    <citation type="submission" date="2022-12" db="EMBL/GenBank/DDBJ databases">
        <title>Chitinophagaceae gen. sp. nov., a new member of the family Chitinophagaceae, isolated from soil in a chemical factory.</title>
        <authorList>
            <person name="Ke Z."/>
        </authorList>
    </citation>
    <scope>NUCLEOTIDE SEQUENCE [LARGE SCALE GENOMIC DNA]</scope>
    <source>
        <strain evidence="2 3">LY-5</strain>
    </source>
</reference>
<comment type="caution">
    <text evidence="2">The sequence shown here is derived from an EMBL/GenBank/DDBJ whole genome shotgun (WGS) entry which is preliminary data.</text>
</comment>
<proteinExistence type="inferred from homology"/>
<name>A0ABT4UJD2_9BACT</name>
<evidence type="ECO:0000313" key="2">
    <source>
        <dbReference type="EMBL" id="MDA3614345.1"/>
    </source>
</evidence>
<evidence type="ECO:0000313" key="3">
    <source>
        <dbReference type="Proteomes" id="UP001210231"/>
    </source>
</evidence>
<dbReference type="Proteomes" id="UP001210231">
    <property type="component" value="Unassembled WGS sequence"/>
</dbReference>
<comment type="similarity">
    <text evidence="1">Belongs to the UPF0167 family.</text>
</comment>
<dbReference type="InterPro" id="IPR005363">
    <property type="entry name" value="UPF0167"/>
</dbReference>
<organism evidence="2 3">
    <name type="scientific">Polluticaenibacter yanchengensis</name>
    <dbReference type="NCBI Taxonomy" id="3014562"/>
    <lineage>
        <taxon>Bacteria</taxon>
        <taxon>Pseudomonadati</taxon>
        <taxon>Bacteroidota</taxon>
        <taxon>Chitinophagia</taxon>
        <taxon>Chitinophagales</taxon>
        <taxon>Chitinophagaceae</taxon>
        <taxon>Polluticaenibacter</taxon>
    </lineage>
</organism>
<evidence type="ECO:0000256" key="1">
    <source>
        <dbReference type="ARBA" id="ARBA00008525"/>
    </source>
</evidence>